<keyword evidence="1" id="KW-0472">Membrane</keyword>
<dbReference type="InterPro" id="IPR007436">
    <property type="entry name" value="DUF485"/>
</dbReference>
<name>A0ABW5TT40_9SPHI</name>
<evidence type="ECO:0000256" key="1">
    <source>
        <dbReference type="SAM" id="Phobius"/>
    </source>
</evidence>
<evidence type="ECO:0000313" key="3">
    <source>
        <dbReference type="Proteomes" id="UP001597546"/>
    </source>
</evidence>
<keyword evidence="1" id="KW-0812">Transmembrane</keyword>
<keyword evidence="1" id="KW-1133">Transmembrane helix</keyword>
<dbReference type="RefSeq" id="WP_379043982.1">
    <property type="nucleotide sequence ID" value="NZ_JBHSKW010000033.1"/>
</dbReference>
<organism evidence="2 3">
    <name type="scientific">Pedobacter alpinus</name>
    <dbReference type="NCBI Taxonomy" id="1590643"/>
    <lineage>
        <taxon>Bacteria</taxon>
        <taxon>Pseudomonadati</taxon>
        <taxon>Bacteroidota</taxon>
        <taxon>Sphingobacteriia</taxon>
        <taxon>Sphingobacteriales</taxon>
        <taxon>Sphingobacteriaceae</taxon>
        <taxon>Pedobacter</taxon>
    </lineage>
</organism>
<gene>
    <name evidence="2" type="ORF">ACFSSE_06175</name>
</gene>
<feature type="transmembrane region" description="Helical" evidence="1">
    <location>
        <begin position="23"/>
        <end position="44"/>
    </location>
</feature>
<keyword evidence="3" id="KW-1185">Reference proteome</keyword>
<protein>
    <submittedName>
        <fullName evidence="2">DUF485 domain-containing protein</fullName>
    </submittedName>
</protein>
<proteinExistence type="predicted"/>
<dbReference type="EMBL" id="JBHULV010000020">
    <property type="protein sequence ID" value="MFD2731286.1"/>
    <property type="molecule type" value="Genomic_DNA"/>
</dbReference>
<evidence type="ECO:0000313" key="2">
    <source>
        <dbReference type="EMBL" id="MFD2731286.1"/>
    </source>
</evidence>
<reference evidence="3" key="1">
    <citation type="journal article" date="2019" name="Int. J. Syst. Evol. Microbiol.">
        <title>The Global Catalogue of Microorganisms (GCM) 10K type strain sequencing project: providing services to taxonomists for standard genome sequencing and annotation.</title>
        <authorList>
            <consortium name="The Broad Institute Genomics Platform"/>
            <consortium name="The Broad Institute Genome Sequencing Center for Infectious Disease"/>
            <person name="Wu L."/>
            <person name="Ma J."/>
        </authorList>
    </citation>
    <scope>NUCLEOTIDE SEQUENCE [LARGE SCALE GENOMIC DNA]</scope>
    <source>
        <strain evidence="3">KCTC 42456</strain>
    </source>
</reference>
<accession>A0ABW5TT40</accession>
<comment type="caution">
    <text evidence="2">The sequence shown here is derived from an EMBL/GenBank/DDBJ whole genome shotgun (WGS) entry which is preliminary data.</text>
</comment>
<dbReference type="Proteomes" id="UP001597546">
    <property type="component" value="Unassembled WGS sequence"/>
</dbReference>
<dbReference type="Pfam" id="PF04341">
    <property type="entry name" value="DUF485"/>
    <property type="match status" value="1"/>
</dbReference>
<feature type="transmembrane region" description="Helical" evidence="1">
    <location>
        <begin position="51"/>
        <end position="76"/>
    </location>
</feature>
<sequence>MNHGPAVELGVDNASAKKAKLGVWFFFIYFIFYAGFVVIGVVNYELMGQEFAFGLTLALFYGLGLIVFAVLLGMLYNYLCTKYEDELNEEEASS</sequence>